<dbReference type="EMBL" id="PVWO01000072">
    <property type="protein sequence ID" value="PSB57544.1"/>
    <property type="molecule type" value="Genomic_DNA"/>
</dbReference>
<keyword evidence="3" id="KW-0812">Transmembrane</keyword>
<evidence type="ECO:0000256" key="3">
    <source>
        <dbReference type="SAM" id="Phobius"/>
    </source>
</evidence>
<feature type="compositionally biased region" description="Basic and acidic residues" evidence="2">
    <location>
        <begin position="106"/>
        <end position="117"/>
    </location>
</feature>
<evidence type="ECO:0000256" key="2">
    <source>
        <dbReference type="SAM" id="MobiDB-lite"/>
    </source>
</evidence>
<organism evidence="4 5">
    <name type="scientific">Chamaesiphon polymorphus CCALA 037</name>
    <dbReference type="NCBI Taxonomy" id="2107692"/>
    <lineage>
        <taxon>Bacteria</taxon>
        <taxon>Bacillati</taxon>
        <taxon>Cyanobacteriota</taxon>
        <taxon>Cyanophyceae</taxon>
        <taxon>Gomontiellales</taxon>
        <taxon>Chamaesiphonaceae</taxon>
        <taxon>Chamaesiphon</taxon>
    </lineage>
</organism>
<dbReference type="OrthoDB" id="9811754at2"/>
<proteinExistence type="predicted"/>
<dbReference type="RefSeq" id="WP_106302584.1">
    <property type="nucleotide sequence ID" value="NZ_PVWO01000072.1"/>
</dbReference>
<feature type="transmembrane region" description="Helical" evidence="3">
    <location>
        <begin position="53"/>
        <end position="71"/>
    </location>
</feature>
<comment type="caution">
    <text evidence="4">The sequence shown here is derived from an EMBL/GenBank/DDBJ whole genome shotgun (WGS) entry which is preliminary data.</text>
</comment>
<evidence type="ECO:0000256" key="1">
    <source>
        <dbReference type="SAM" id="Coils"/>
    </source>
</evidence>
<keyword evidence="3" id="KW-1133">Transmembrane helix</keyword>
<protein>
    <submittedName>
        <fullName evidence="4">Uncharacterized protein</fullName>
    </submittedName>
</protein>
<keyword evidence="3" id="KW-0472">Membrane</keyword>
<keyword evidence="1" id="KW-0175">Coiled coil</keyword>
<dbReference type="AlphaFoldDB" id="A0A2T1GIH1"/>
<reference evidence="4 5" key="1">
    <citation type="submission" date="2018-03" db="EMBL/GenBank/DDBJ databases">
        <title>The ancient ancestry and fast evolution of plastids.</title>
        <authorList>
            <person name="Moore K.R."/>
            <person name="Magnabosco C."/>
            <person name="Momper L."/>
            <person name="Gold D.A."/>
            <person name="Bosak T."/>
            <person name="Fournier G.P."/>
        </authorList>
    </citation>
    <scope>NUCLEOTIDE SEQUENCE [LARGE SCALE GENOMIC DNA]</scope>
    <source>
        <strain evidence="4 5">CCALA 037</strain>
    </source>
</reference>
<sequence length="241" mass="26636">MQNSQTDTSRIDTKIVAQDSITVDTGTALTDRQVVTTAPLKTRVRRLFLWEKLFASISMGLGIMMMGVGTVEYPDRSISLRQATVIESIDRQPLPTITTASNLPANRDRNPVDSSTKPDRLQAALATLQEAKTALTLSQADVAQAEINIQTFKKDYDRYQDLYKRGSANSQQLAQARSGYDFAQKQKSYALHGLKQVEQQLAAAKADLNIVRSQSRSSKICSRISASKLRAQIPSRANKDS</sequence>
<name>A0A2T1GIH1_9CYAN</name>
<gene>
    <name evidence="4" type="ORF">C7B77_08070</name>
</gene>
<accession>A0A2T1GIH1</accession>
<evidence type="ECO:0000313" key="4">
    <source>
        <dbReference type="EMBL" id="PSB57544.1"/>
    </source>
</evidence>
<evidence type="ECO:0000313" key="5">
    <source>
        <dbReference type="Proteomes" id="UP000238937"/>
    </source>
</evidence>
<feature type="coiled-coil region" evidence="1">
    <location>
        <begin position="128"/>
        <end position="162"/>
    </location>
</feature>
<keyword evidence="5" id="KW-1185">Reference proteome</keyword>
<feature type="region of interest" description="Disordered" evidence="2">
    <location>
        <begin position="96"/>
        <end position="117"/>
    </location>
</feature>
<dbReference type="Proteomes" id="UP000238937">
    <property type="component" value="Unassembled WGS sequence"/>
</dbReference>